<keyword evidence="2" id="KW-0812">Transmembrane</keyword>
<evidence type="ECO:0000313" key="4">
    <source>
        <dbReference type="Proteomes" id="UP000218899"/>
    </source>
</evidence>
<gene>
    <name evidence="3" type="ORF">SVA_2291</name>
</gene>
<feature type="transmembrane region" description="Helical" evidence="2">
    <location>
        <begin position="58"/>
        <end position="83"/>
    </location>
</feature>
<protein>
    <recommendedName>
        <fullName evidence="5">Phage holin family protein</fullName>
    </recommendedName>
</protein>
<evidence type="ECO:0000256" key="1">
    <source>
        <dbReference type="SAM" id="MobiDB-lite"/>
    </source>
</evidence>
<dbReference type="RefSeq" id="WP_096461318.1">
    <property type="nucleotide sequence ID" value="NZ_AP014936.1"/>
</dbReference>
<evidence type="ECO:0000313" key="3">
    <source>
        <dbReference type="EMBL" id="BAU48841.1"/>
    </source>
</evidence>
<evidence type="ECO:0000256" key="2">
    <source>
        <dbReference type="SAM" id="Phobius"/>
    </source>
</evidence>
<evidence type="ECO:0008006" key="5">
    <source>
        <dbReference type="Google" id="ProtNLM"/>
    </source>
</evidence>
<keyword evidence="4" id="KW-1185">Reference proteome</keyword>
<dbReference type="KEGG" id="sva:SVA_2291"/>
<dbReference type="EMBL" id="AP014936">
    <property type="protein sequence ID" value="BAU48841.1"/>
    <property type="molecule type" value="Genomic_DNA"/>
</dbReference>
<sequence>MAAPAAKVGAATAEQPAAPKTGPEVSLLGLASTGVRSLRDYTGAVLEMAALESRLAGLTLAFIAGLALAVGVLALTTWGLLIAAGVRGLMALGLSAGVALLVAAAVNAVVAVGLLAVIPRLSRRLTFRATRRALKGE</sequence>
<reference evidence="3 4" key="1">
    <citation type="submission" date="2015-08" db="EMBL/GenBank/DDBJ databases">
        <title>Complete genome sequence of Sulfurifustis variabilis.</title>
        <authorList>
            <person name="Miura A."/>
            <person name="Kojima H."/>
            <person name="Fukui M."/>
        </authorList>
    </citation>
    <scope>NUCLEOTIDE SEQUENCE [LARGE SCALE GENOMIC DNA]</scope>
    <source>
        <strain evidence="4">skN76</strain>
    </source>
</reference>
<keyword evidence="2" id="KW-0472">Membrane</keyword>
<feature type="region of interest" description="Disordered" evidence="1">
    <location>
        <begin position="1"/>
        <end position="20"/>
    </location>
</feature>
<proteinExistence type="predicted"/>
<keyword evidence="2" id="KW-1133">Transmembrane helix</keyword>
<name>A0A1B4VC73_9GAMM</name>
<feature type="transmembrane region" description="Helical" evidence="2">
    <location>
        <begin position="89"/>
        <end position="118"/>
    </location>
</feature>
<accession>A0A1B4VC73</accession>
<feature type="compositionally biased region" description="Low complexity" evidence="1">
    <location>
        <begin position="1"/>
        <end position="13"/>
    </location>
</feature>
<dbReference type="Proteomes" id="UP000218899">
    <property type="component" value="Chromosome"/>
</dbReference>
<organism evidence="3 4">
    <name type="scientific">Sulfurifustis variabilis</name>
    <dbReference type="NCBI Taxonomy" id="1675686"/>
    <lineage>
        <taxon>Bacteria</taxon>
        <taxon>Pseudomonadati</taxon>
        <taxon>Pseudomonadota</taxon>
        <taxon>Gammaproteobacteria</taxon>
        <taxon>Acidiferrobacterales</taxon>
        <taxon>Acidiferrobacteraceae</taxon>
        <taxon>Sulfurifustis</taxon>
    </lineage>
</organism>
<dbReference type="AlphaFoldDB" id="A0A1B4VC73"/>